<dbReference type="Proteomes" id="UP000029669">
    <property type="component" value="Chromosome"/>
</dbReference>
<proteinExistence type="predicted"/>
<evidence type="ECO:0000256" key="5">
    <source>
        <dbReference type="SAM" id="Phobius"/>
    </source>
</evidence>
<gene>
    <name evidence="7" type="ORF">TKV_c06890</name>
</gene>
<comment type="subcellular location">
    <subcellularLocation>
        <location evidence="1">Membrane</location>
        <topology evidence="1">Multi-pass membrane protein</topology>
    </subcellularLocation>
</comment>
<dbReference type="HOGENOM" id="CLU_081297_9_0_9"/>
<accession>A0A097APZ0</accession>
<feature type="domain" description="TM2" evidence="6">
    <location>
        <begin position="27"/>
        <end position="72"/>
    </location>
</feature>
<dbReference type="PANTHER" id="PTHR21016:SF25">
    <property type="entry name" value="TM2 DOMAIN-CONTAINING PROTEIN DDB_G0277895-RELATED"/>
    <property type="match status" value="1"/>
</dbReference>
<organism evidence="7 8">
    <name type="scientific">Thermoanaerobacter kivui</name>
    <name type="common">Acetogenium kivui</name>
    <dbReference type="NCBI Taxonomy" id="2325"/>
    <lineage>
        <taxon>Bacteria</taxon>
        <taxon>Bacillati</taxon>
        <taxon>Bacillota</taxon>
        <taxon>Clostridia</taxon>
        <taxon>Thermoanaerobacterales</taxon>
        <taxon>Thermoanaerobacteraceae</taxon>
        <taxon>Thermoanaerobacter</taxon>
    </lineage>
</organism>
<evidence type="ECO:0000259" key="6">
    <source>
        <dbReference type="Pfam" id="PF05154"/>
    </source>
</evidence>
<evidence type="ECO:0000256" key="4">
    <source>
        <dbReference type="ARBA" id="ARBA00023136"/>
    </source>
</evidence>
<evidence type="ECO:0000256" key="2">
    <source>
        <dbReference type="ARBA" id="ARBA00022692"/>
    </source>
</evidence>
<reference evidence="8" key="1">
    <citation type="journal article" date="2015" name="Genome Announc.">
        <title>Whole-Genome Sequences of 80 Environmental and Clinical Isolates of Burkholderia pseudomallei.</title>
        <authorList>
            <person name="Johnson S.L."/>
            <person name="Baker A.L."/>
            <person name="Chain P.S."/>
            <person name="Currie B.J."/>
            <person name="Daligault H.E."/>
            <person name="Davenport K.W."/>
            <person name="Davis C.B."/>
            <person name="Inglis T.J."/>
            <person name="Kaestli M."/>
            <person name="Koren S."/>
            <person name="Mayo M."/>
            <person name="Merritt A.J."/>
            <person name="Price E.P."/>
            <person name="Sarovich D.S."/>
            <person name="Warner J."/>
            <person name="Rosovitz M.J."/>
        </authorList>
    </citation>
    <scope>NUCLEOTIDE SEQUENCE [LARGE SCALE GENOMIC DNA]</scope>
    <source>
        <strain evidence="8">DSM 2030</strain>
    </source>
</reference>
<feature type="transmembrane region" description="Helical" evidence="5">
    <location>
        <begin position="31"/>
        <end position="50"/>
    </location>
</feature>
<dbReference type="RefSeq" id="WP_049684745.1">
    <property type="nucleotide sequence ID" value="NZ_CP009170.1"/>
</dbReference>
<dbReference type="GO" id="GO:0016020">
    <property type="term" value="C:membrane"/>
    <property type="evidence" value="ECO:0007669"/>
    <property type="project" value="UniProtKB-SubCell"/>
</dbReference>
<dbReference type="InterPro" id="IPR007829">
    <property type="entry name" value="TM2"/>
</dbReference>
<dbReference type="PANTHER" id="PTHR21016">
    <property type="entry name" value="BETA-AMYLOID BINDING PROTEIN-RELATED"/>
    <property type="match status" value="1"/>
</dbReference>
<dbReference type="AlphaFoldDB" id="A0A097APZ0"/>
<dbReference type="InterPro" id="IPR050932">
    <property type="entry name" value="TM2D1-3-like"/>
</dbReference>
<evidence type="ECO:0000256" key="3">
    <source>
        <dbReference type="ARBA" id="ARBA00022989"/>
    </source>
</evidence>
<keyword evidence="8" id="KW-1185">Reference proteome</keyword>
<name>A0A097APZ0_THEKI</name>
<feature type="transmembrane region" description="Helical" evidence="5">
    <location>
        <begin position="56"/>
        <end position="81"/>
    </location>
</feature>
<evidence type="ECO:0000256" key="1">
    <source>
        <dbReference type="ARBA" id="ARBA00004141"/>
    </source>
</evidence>
<evidence type="ECO:0000313" key="7">
    <source>
        <dbReference type="EMBL" id="AIS51873.1"/>
    </source>
</evidence>
<evidence type="ECO:0000313" key="8">
    <source>
        <dbReference type="Proteomes" id="UP000029669"/>
    </source>
</evidence>
<keyword evidence="2 5" id="KW-0812">Transmembrane</keyword>
<keyword evidence="4 5" id="KW-0472">Membrane</keyword>
<dbReference type="EMBL" id="CP009170">
    <property type="protein sequence ID" value="AIS51873.1"/>
    <property type="molecule type" value="Genomic_DNA"/>
</dbReference>
<keyword evidence="3 5" id="KW-1133">Transmembrane helix</keyword>
<dbReference type="eggNOG" id="COG2314">
    <property type="taxonomic scope" value="Bacteria"/>
</dbReference>
<protein>
    <recommendedName>
        <fullName evidence="6">TM2 domain-containing protein</fullName>
    </recommendedName>
</protein>
<sequence length="112" mass="13106">MDNNMYIKNQLTEKQLSILNQEFKKRKRNPVVAWLLWFFLGGLGAHRFYLGKTTSGVILLLVTILTVWWTFGIPTFIWLVVDAFLMNSMIRTKNNEIESQIINQIKSMQPAE</sequence>
<dbReference type="OrthoDB" id="8215804at2"/>
<dbReference type="STRING" id="2325.TKV_c06890"/>
<dbReference type="KEGG" id="tki:TKV_c06890"/>
<dbReference type="Pfam" id="PF05154">
    <property type="entry name" value="TM2"/>
    <property type="match status" value="1"/>
</dbReference>